<dbReference type="RefSeq" id="WP_096461643.1">
    <property type="nucleotide sequence ID" value="NZ_AP014936.1"/>
</dbReference>
<dbReference type="InterPro" id="IPR013783">
    <property type="entry name" value="Ig-like_fold"/>
</dbReference>
<keyword evidence="4" id="KW-1185">Reference proteome</keyword>
<dbReference type="NCBIfam" id="TIGR04490">
    <property type="entry name" value="SoxZ_true"/>
    <property type="match status" value="1"/>
</dbReference>
<dbReference type="InterPro" id="IPR030995">
    <property type="entry name" value="SoxZ"/>
</dbReference>
<proteinExistence type="predicted"/>
<dbReference type="AlphaFoldDB" id="A0A1B4V980"/>
<dbReference type="InterPro" id="IPR014756">
    <property type="entry name" value="Ig_E-set"/>
</dbReference>
<evidence type="ECO:0000313" key="3">
    <source>
        <dbReference type="EMBL" id="BAU49202.1"/>
    </source>
</evidence>
<evidence type="ECO:0000259" key="2">
    <source>
        <dbReference type="Pfam" id="PF08770"/>
    </source>
</evidence>
<accession>A0A1B4V980</accession>
<dbReference type="EMBL" id="AP014936">
    <property type="protein sequence ID" value="BAU49202.1"/>
    <property type="molecule type" value="Genomic_DNA"/>
</dbReference>
<name>A0A1B4V980_9GAMM</name>
<protein>
    <submittedName>
        <fullName evidence="3">Sulfur oxidation protein SoxZ</fullName>
    </submittedName>
</protein>
<evidence type="ECO:0000256" key="1">
    <source>
        <dbReference type="SAM" id="MobiDB-lite"/>
    </source>
</evidence>
<organism evidence="3 4">
    <name type="scientific">Sulfurifustis variabilis</name>
    <dbReference type="NCBI Taxonomy" id="1675686"/>
    <lineage>
        <taxon>Bacteria</taxon>
        <taxon>Pseudomonadati</taxon>
        <taxon>Pseudomonadota</taxon>
        <taxon>Gammaproteobacteria</taxon>
        <taxon>Acidiferrobacterales</taxon>
        <taxon>Acidiferrobacteraceae</taxon>
        <taxon>Sulfurifustis</taxon>
    </lineage>
</organism>
<dbReference type="Proteomes" id="UP000218899">
    <property type="component" value="Chromosome"/>
</dbReference>
<dbReference type="Pfam" id="PF08770">
    <property type="entry name" value="SoxZ"/>
    <property type="match status" value="1"/>
</dbReference>
<dbReference type="SUPFAM" id="SSF81296">
    <property type="entry name" value="E set domains"/>
    <property type="match status" value="1"/>
</dbReference>
<evidence type="ECO:0000313" key="4">
    <source>
        <dbReference type="Proteomes" id="UP000218899"/>
    </source>
</evidence>
<dbReference type="InterPro" id="IPR014880">
    <property type="entry name" value="SoxZ_dom"/>
</dbReference>
<sequence>MSRSMKVRSRPHEGGEVELVVLVNHPMENGLRIDKQTGQKIPAHFIQEIAVAHNGRVVATVATGGGVSQDPLLGFRIPGTRPGDTLTVSWRDNRGESDSVETTVSP</sequence>
<reference evidence="3 4" key="1">
    <citation type="submission" date="2015-08" db="EMBL/GenBank/DDBJ databases">
        <title>Complete genome sequence of Sulfurifustis variabilis.</title>
        <authorList>
            <person name="Miura A."/>
            <person name="Kojima H."/>
            <person name="Fukui M."/>
        </authorList>
    </citation>
    <scope>NUCLEOTIDE SEQUENCE [LARGE SCALE GENOMIC DNA]</scope>
    <source>
        <strain evidence="4">skN76</strain>
    </source>
</reference>
<dbReference type="OrthoDB" id="9795530at2"/>
<feature type="region of interest" description="Disordered" evidence="1">
    <location>
        <begin position="84"/>
        <end position="106"/>
    </location>
</feature>
<gene>
    <name evidence="3" type="ORF">SVA_2654</name>
</gene>
<dbReference type="Gene3D" id="2.60.40.10">
    <property type="entry name" value="Immunoglobulins"/>
    <property type="match status" value="1"/>
</dbReference>
<dbReference type="KEGG" id="sva:SVA_2654"/>
<feature type="domain" description="Sulphur oxidation protein SoxZ" evidence="2">
    <location>
        <begin position="10"/>
        <end position="102"/>
    </location>
</feature>